<dbReference type="Pfam" id="PF12796">
    <property type="entry name" value="Ank_2"/>
    <property type="match status" value="1"/>
</dbReference>
<dbReference type="STRING" id="1137991.SAMN05660642_02080"/>
<reference evidence="5" key="1">
    <citation type="submission" date="2016-10" db="EMBL/GenBank/DDBJ databases">
        <authorList>
            <person name="Varghese N."/>
            <person name="Submissions S."/>
        </authorList>
    </citation>
    <scope>NUCLEOTIDE SEQUENCE [LARGE SCALE GENOMIC DNA]</scope>
    <source>
        <strain evidence="5">DSM 45419</strain>
    </source>
</reference>
<feature type="repeat" description="ANK" evidence="3">
    <location>
        <begin position="48"/>
        <end position="80"/>
    </location>
</feature>
<organism evidence="4 5">
    <name type="scientific">Geodermatophilus siccatus</name>
    <dbReference type="NCBI Taxonomy" id="1137991"/>
    <lineage>
        <taxon>Bacteria</taxon>
        <taxon>Bacillati</taxon>
        <taxon>Actinomycetota</taxon>
        <taxon>Actinomycetes</taxon>
        <taxon>Geodermatophilales</taxon>
        <taxon>Geodermatophilaceae</taxon>
        <taxon>Geodermatophilus</taxon>
    </lineage>
</organism>
<feature type="repeat" description="ANK" evidence="3">
    <location>
        <begin position="81"/>
        <end position="113"/>
    </location>
</feature>
<dbReference type="AlphaFoldDB" id="A0A1G9RUI8"/>
<sequence length="136" mass="13813">MSEQPSGGIDPGVIELAARVFDLARGGATEELAAYVDAGVPANLTNDKGDTLLILAAYHGHPDTVAALLERGADAGRANDRGQTALAAAVFKQSEETVRTLLAAGADPDAGGPTARETAAFFDLPAMTALLDGARP</sequence>
<dbReference type="PANTHER" id="PTHR24171:SF8">
    <property type="entry name" value="BRCA1-ASSOCIATED RING DOMAIN PROTEIN 1"/>
    <property type="match status" value="1"/>
</dbReference>
<dbReference type="PROSITE" id="PS50088">
    <property type="entry name" value="ANK_REPEAT"/>
    <property type="match status" value="2"/>
</dbReference>
<keyword evidence="5" id="KW-1185">Reference proteome</keyword>
<dbReference type="EMBL" id="FNHE01000004">
    <property type="protein sequence ID" value="SDM26958.1"/>
    <property type="molecule type" value="Genomic_DNA"/>
</dbReference>
<proteinExistence type="predicted"/>
<dbReference type="GO" id="GO:0085020">
    <property type="term" value="P:protein K6-linked ubiquitination"/>
    <property type="evidence" value="ECO:0007669"/>
    <property type="project" value="TreeGrafter"/>
</dbReference>
<dbReference type="SUPFAM" id="SSF48403">
    <property type="entry name" value="Ankyrin repeat"/>
    <property type="match status" value="1"/>
</dbReference>
<dbReference type="SMART" id="SM00248">
    <property type="entry name" value="ANK"/>
    <property type="match status" value="2"/>
</dbReference>
<evidence type="ECO:0000256" key="3">
    <source>
        <dbReference type="PROSITE-ProRule" id="PRU00023"/>
    </source>
</evidence>
<dbReference type="GO" id="GO:0004842">
    <property type="term" value="F:ubiquitin-protein transferase activity"/>
    <property type="evidence" value="ECO:0007669"/>
    <property type="project" value="TreeGrafter"/>
</dbReference>
<dbReference type="RefSeq" id="WP_091217308.1">
    <property type="nucleotide sequence ID" value="NZ_FNHE01000004.1"/>
</dbReference>
<keyword evidence="2 3" id="KW-0040">ANK repeat</keyword>
<dbReference type="Gene3D" id="1.25.40.20">
    <property type="entry name" value="Ankyrin repeat-containing domain"/>
    <property type="match status" value="1"/>
</dbReference>
<dbReference type="PANTHER" id="PTHR24171">
    <property type="entry name" value="ANKYRIN REPEAT DOMAIN-CONTAINING PROTEIN 39-RELATED"/>
    <property type="match status" value="1"/>
</dbReference>
<evidence type="ECO:0000256" key="2">
    <source>
        <dbReference type="ARBA" id="ARBA00023043"/>
    </source>
</evidence>
<accession>A0A1G9RUI8</accession>
<dbReference type="PROSITE" id="PS50297">
    <property type="entry name" value="ANK_REP_REGION"/>
    <property type="match status" value="2"/>
</dbReference>
<evidence type="ECO:0000256" key="1">
    <source>
        <dbReference type="ARBA" id="ARBA00022737"/>
    </source>
</evidence>
<evidence type="ECO:0000313" key="5">
    <source>
        <dbReference type="Proteomes" id="UP000198680"/>
    </source>
</evidence>
<dbReference type="OrthoDB" id="306540at2"/>
<evidence type="ECO:0000313" key="4">
    <source>
        <dbReference type="EMBL" id="SDM26958.1"/>
    </source>
</evidence>
<dbReference type="InterPro" id="IPR036770">
    <property type="entry name" value="Ankyrin_rpt-contain_sf"/>
</dbReference>
<gene>
    <name evidence="4" type="ORF">SAMN05660642_02080</name>
</gene>
<name>A0A1G9RUI8_9ACTN</name>
<dbReference type="Proteomes" id="UP000198680">
    <property type="component" value="Unassembled WGS sequence"/>
</dbReference>
<keyword evidence="1" id="KW-0677">Repeat</keyword>
<protein>
    <submittedName>
        <fullName evidence="4">Uncharacterized protein</fullName>
    </submittedName>
</protein>
<dbReference type="InterPro" id="IPR002110">
    <property type="entry name" value="Ankyrin_rpt"/>
</dbReference>